<keyword evidence="2" id="KW-1185">Reference proteome</keyword>
<reference evidence="1 2" key="1">
    <citation type="journal article" date="2018" name="Mol. Biol. Evol.">
        <title>Broad Genomic Sampling Reveals a Smut Pathogenic Ancestry of the Fungal Clade Ustilaginomycotina.</title>
        <authorList>
            <person name="Kijpornyongpan T."/>
            <person name="Mondo S.J."/>
            <person name="Barry K."/>
            <person name="Sandor L."/>
            <person name="Lee J."/>
            <person name="Lipzen A."/>
            <person name="Pangilinan J."/>
            <person name="LaButti K."/>
            <person name="Hainaut M."/>
            <person name="Henrissat B."/>
            <person name="Grigoriev I.V."/>
            <person name="Spatafora J.W."/>
            <person name="Aime M.C."/>
        </authorList>
    </citation>
    <scope>NUCLEOTIDE SEQUENCE [LARGE SCALE GENOMIC DNA]</scope>
    <source>
        <strain evidence="1 2">SA 807</strain>
    </source>
</reference>
<dbReference type="EMBL" id="KZ820086">
    <property type="protein sequence ID" value="PWN49173.1"/>
    <property type="molecule type" value="Genomic_DNA"/>
</dbReference>
<proteinExistence type="predicted"/>
<evidence type="ECO:0000313" key="1">
    <source>
        <dbReference type="EMBL" id="PWN49173.1"/>
    </source>
</evidence>
<accession>A0ACD0NTJ3</accession>
<dbReference type="Proteomes" id="UP000245626">
    <property type="component" value="Unassembled WGS sequence"/>
</dbReference>
<gene>
    <name evidence="1" type="ORF">IE53DRAFT_388627</name>
</gene>
<protein>
    <submittedName>
        <fullName evidence="1">MFS general substrate transporter</fullName>
    </submittedName>
</protein>
<sequence length="555" mass="59480">MPLENTAHHAAIPPSETAKGSGGGSAGRASSTFAPPILMSGQRISNTVHTTVPPLRSSILSPLKRFREGLVGRASRPWSSWLADSEPGMPLKEAGLLMAMILMGWIDATPGALVPAIRQHYSIDFIVVSMLFVSNLGGLIVAAFLTSFLLDRVGFGKTLSIAAACGTIAPIIFVTRPPFAVLVVSMPIAGMSSGMIDALANNFMSVRPRASVRLGALHFVYGLGAFLCPMAAIPFTTQIDGKKGNGIAFNYFYSITLCLAILSLVLVSTAFKLQREEIVEHGRLADEQQPNGSASPVTIPERRNSGEDIVLEALSAKTEAWSAAGLIALPQIGETAAAEVPRKTKHNTGLRFKQMLQRRDIWTLALFTLFYVGTEVSIGGWSTSFLIEVRNETNTSNLLVSGFWAGIALGRVLLLPVTSWLGDEWAVMVYFGLSIGLQVIVWTVPNVVANAVSLAFQGFFLGPIFPIMVHVASRRIRPRSLFTPGLSFIISFGAAGSALFPLIVGIAAEKASKGIEILAPILIALLSVQVLIWIQVGVPLPWKRQPAAAEQDRED</sequence>
<name>A0ACD0NTJ3_9BASI</name>
<evidence type="ECO:0000313" key="2">
    <source>
        <dbReference type="Proteomes" id="UP000245626"/>
    </source>
</evidence>
<organism evidence="1 2">
    <name type="scientific">Violaceomyces palustris</name>
    <dbReference type="NCBI Taxonomy" id="1673888"/>
    <lineage>
        <taxon>Eukaryota</taxon>
        <taxon>Fungi</taxon>
        <taxon>Dikarya</taxon>
        <taxon>Basidiomycota</taxon>
        <taxon>Ustilaginomycotina</taxon>
        <taxon>Ustilaginomycetes</taxon>
        <taxon>Violaceomycetales</taxon>
        <taxon>Violaceomycetaceae</taxon>
        <taxon>Violaceomyces</taxon>
    </lineage>
</organism>